<dbReference type="EMBL" id="GBXM01060527">
    <property type="protein sequence ID" value="JAH48050.1"/>
    <property type="molecule type" value="Transcribed_RNA"/>
</dbReference>
<accession>A0A0E9T4Z5</accession>
<dbReference type="AlphaFoldDB" id="A0A0E9T4Z5"/>
<proteinExistence type="predicted"/>
<organism evidence="1">
    <name type="scientific">Anguilla anguilla</name>
    <name type="common">European freshwater eel</name>
    <name type="synonym">Muraena anguilla</name>
    <dbReference type="NCBI Taxonomy" id="7936"/>
    <lineage>
        <taxon>Eukaryota</taxon>
        <taxon>Metazoa</taxon>
        <taxon>Chordata</taxon>
        <taxon>Craniata</taxon>
        <taxon>Vertebrata</taxon>
        <taxon>Euteleostomi</taxon>
        <taxon>Actinopterygii</taxon>
        <taxon>Neopterygii</taxon>
        <taxon>Teleostei</taxon>
        <taxon>Anguilliformes</taxon>
        <taxon>Anguillidae</taxon>
        <taxon>Anguilla</taxon>
    </lineage>
</organism>
<protein>
    <submittedName>
        <fullName evidence="1">Uncharacterized protein</fullName>
    </submittedName>
</protein>
<reference evidence="1" key="2">
    <citation type="journal article" date="2015" name="Fish Shellfish Immunol.">
        <title>Early steps in the European eel (Anguilla anguilla)-Vibrio vulnificus interaction in the gills: Role of the RtxA13 toxin.</title>
        <authorList>
            <person name="Callol A."/>
            <person name="Pajuelo D."/>
            <person name="Ebbesson L."/>
            <person name="Teles M."/>
            <person name="MacKenzie S."/>
            <person name="Amaro C."/>
        </authorList>
    </citation>
    <scope>NUCLEOTIDE SEQUENCE</scope>
</reference>
<name>A0A0E9T4Z5_ANGAN</name>
<reference evidence="1" key="1">
    <citation type="submission" date="2014-11" db="EMBL/GenBank/DDBJ databases">
        <authorList>
            <person name="Amaro Gonzalez C."/>
        </authorList>
    </citation>
    <scope>NUCLEOTIDE SEQUENCE</scope>
</reference>
<sequence length="31" mass="3756">MALSQFQNPININNVMENCRFSWLSWSYSFQ</sequence>
<evidence type="ECO:0000313" key="1">
    <source>
        <dbReference type="EMBL" id="JAH48050.1"/>
    </source>
</evidence>